<dbReference type="EMBL" id="JACHJB010000001">
    <property type="protein sequence ID" value="MBB6343806.1"/>
    <property type="molecule type" value="Genomic_DNA"/>
</dbReference>
<comment type="caution">
    <text evidence="3">The sequence shown here is derived from an EMBL/GenBank/DDBJ whole genome shotgun (WGS) entry which is preliminary data.</text>
</comment>
<keyword evidence="4" id="KW-1185">Reference proteome</keyword>
<proteinExistence type="predicted"/>
<accession>A0A7X0EWN3</accession>
<feature type="region of interest" description="Disordered" evidence="1">
    <location>
        <begin position="1"/>
        <end position="26"/>
    </location>
</feature>
<protein>
    <recommendedName>
        <fullName evidence="2">DUF4872 domain-containing protein</fullName>
    </recommendedName>
</protein>
<name>A0A7X0EWN3_9ACTN</name>
<dbReference type="Pfam" id="PF16169">
    <property type="entry name" value="DUF4872"/>
    <property type="match status" value="1"/>
</dbReference>
<gene>
    <name evidence="3" type="ORF">FHU36_000315</name>
</gene>
<evidence type="ECO:0000256" key="1">
    <source>
        <dbReference type="SAM" id="MobiDB-lite"/>
    </source>
</evidence>
<evidence type="ECO:0000313" key="3">
    <source>
        <dbReference type="EMBL" id="MBB6343806.1"/>
    </source>
</evidence>
<feature type="domain" description="DUF4872" evidence="2">
    <location>
        <begin position="31"/>
        <end position="103"/>
    </location>
</feature>
<evidence type="ECO:0000313" key="4">
    <source>
        <dbReference type="Proteomes" id="UP000583800"/>
    </source>
</evidence>
<dbReference type="InterPro" id="IPR032369">
    <property type="entry name" value="DUF4872"/>
</dbReference>
<reference evidence="3 4" key="1">
    <citation type="submission" date="2020-08" db="EMBL/GenBank/DDBJ databases">
        <title>Sequencing the genomes of 1000 actinobacteria strains.</title>
        <authorList>
            <person name="Klenk H.-P."/>
        </authorList>
    </citation>
    <scope>NUCLEOTIDE SEQUENCE [LARGE SCALE GENOMIC DNA]</scope>
    <source>
        <strain evidence="3 4">DSM 45913</strain>
    </source>
</reference>
<dbReference type="Proteomes" id="UP000583800">
    <property type="component" value="Unassembled WGS sequence"/>
</dbReference>
<sequence>MAGARRRAAAGPAAGRPPRGEGRHRWRPVPRLYRDFLDECTRLIDDGDLRAGHQLYAEAAALWTDVSGLIAKAGESGDAGYLEQAGVILHDLSRIEKDAMQLLRQL</sequence>
<organism evidence="3 4">
    <name type="scientific">Nonomuraea muscovyensis</name>
    <dbReference type="NCBI Taxonomy" id="1124761"/>
    <lineage>
        <taxon>Bacteria</taxon>
        <taxon>Bacillati</taxon>
        <taxon>Actinomycetota</taxon>
        <taxon>Actinomycetes</taxon>
        <taxon>Streptosporangiales</taxon>
        <taxon>Streptosporangiaceae</taxon>
        <taxon>Nonomuraea</taxon>
    </lineage>
</organism>
<dbReference type="AlphaFoldDB" id="A0A7X0EWN3"/>
<evidence type="ECO:0000259" key="2">
    <source>
        <dbReference type="Pfam" id="PF16169"/>
    </source>
</evidence>